<proteinExistence type="predicted"/>
<dbReference type="EMBL" id="AJWJ01000135">
    <property type="protein sequence ID" value="KAF2074680.1"/>
    <property type="molecule type" value="Genomic_DNA"/>
</dbReference>
<evidence type="ECO:0000256" key="1">
    <source>
        <dbReference type="SAM" id="SignalP"/>
    </source>
</evidence>
<dbReference type="InterPro" id="IPR053344">
    <property type="entry name" value="cAMP-inducible_BP74-like"/>
</dbReference>
<sequence>MIKLIVLLFTLILINKSLAEKAHFNVKDSSGEHFVIELTDHDLIRHARDLIYNKAKERFHVQGKIVKEKRAYNSKWHFHLDPSSISFYDTPMDSCCSTELAGIGKRLDEACTPSFLPNCFCCLSSSKVLNEIKL</sequence>
<dbReference type="PANTHER" id="PTHR35883:SF1">
    <property type="entry name" value="CALMODULIN-BINDING PROTEIN CAM-BP15-RELATED"/>
    <property type="match status" value="1"/>
</dbReference>
<gene>
    <name evidence="3" type="ORF">CYY_004030</name>
</gene>
<evidence type="ECO:0000259" key="2">
    <source>
        <dbReference type="Pfam" id="PF23621"/>
    </source>
</evidence>
<dbReference type="AlphaFoldDB" id="A0A8J4PVX3"/>
<feature type="domain" description="BP74 N-terminal" evidence="2">
    <location>
        <begin position="20"/>
        <end position="133"/>
    </location>
</feature>
<keyword evidence="4" id="KW-1185">Reference proteome</keyword>
<reference evidence="3" key="1">
    <citation type="submission" date="2020-01" db="EMBL/GenBank/DDBJ databases">
        <title>Development of genomics and gene disruption for Polysphondylium violaceum indicates a role for the polyketide synthase stlB in stalk morphogenesis.</title>
        <authorList>
            <person name="Narita B."/>
            <person name="Kawabe Y."/>
            <person name="Kin K."/>
            <person name="Saito T."/>
            <person name="Gibbs R."/>
            <person name="Kuspa A."/>
            <person name="Muzny D."/>
            <person name="Queller D."/>
            <person name="Richards S."/>
            <person name="Strassman J."/>
            <person name="Sucgang R."/>
            <person name="Worley K."/>
            <person name="Schaap P."/>
        </authorList>
    </citation>
    <scope>NUCLEOTIDE SEQUENCE</scope>
    <source>
        <strain evidence="3">QSvi11</strain>
    </source>
</reference>
<dbReference type="PANTHER" id="PTHR35883">
    <property type="entry name" value="CYCLIC AMP-INDUCIBLE PROTEIN BP74-RELATED"/>
    <property type="match status" value="1"/>
</dbReference>
<protein>
    <recommendedName>
        <fullName evidence="2">BP74 N-terminal domain-containing protein</fullName>
    </recommendedName>
</protein>
<evidence type="ECO:0000313" key="4">
    <source>
        <dbReference type="Proteomes" id="UP000695562"/>
    </source>
</evidence>
<feature type="chain" id="PRO_5035156595" description="BP74 N-terminal domain-containing protein" evidence="1">
    <location>
        <begin position="20"/>
        <end position="134"/>
    </location>
</feature>
<evidence type="ECO:0000313" key="3">
    <source>
        <dbReference type="EMBL" id="KAF2074680.1"/>
    </source>
</evidence>
<dbReference type="InterPro" id="IPR056422">
    <property type="entry name" value="BP74_N"/>
</dbReference>
<dbReference type="OrthoDB" id="2232403at2759"/>
<feature type="signal peptide" evidence="1">
    <location>
        <begin position="1"/>
        <end position="19"/>
    </location>
</feature>
<dbReference type="Proteomes" id="UP000695562">
    <property type="component" value="Unassembled WGS sequence"/>
</dbReference>
<keyword evidence="1" id="KW-0732">Signal</keyword>
<dbReference type="Pfam" id="PF23621">
    <property type="entry name" value="BP74_N"/>
    <property type="match status" value="1"/>
</dbReference>
<organism evidence="3 4">
    <name type="scientific">Polysphondylium violaceum</name>
    <dbReference type="NCBI Taxonomy" id="133409"/>
    <lineage>
        <taxon>Eukaryota</taxon>
        <taxon>Amoebozoa</taxon>
        <taxon>Evosea</taxon>
        <taxon>Eumycetozoa</taxon>
        <taxon>Dictyostelia</taxon>
        <taxon>Dictyosteliales</taxon>
        <taxon>Dictyosteliaceae</taxon>
        <taxon>Polysphondylium</taxon>
    </lineage>
</organism>
<comment type="caution">
    <text evidence="3">The sequence shown here is derived from an EMBL/GenBank/DDBJ whole genome shotgun (WGS) entry which is preliminary data.</text>
</comment>
<name>A0A8J4PVX3_9MYCE</name>
<accession>A0A8J4PVX3</accession>